<dbReference type="Proteomes" id="UP001470230">
    <property type="component" value="Unassembled WGS sequence"/>
</dbReference>
<gene>
    <name evidence="1" type="ORF">M9Y10_024447</name>
</gene>
<evidence type="ECO:0000313" key="2">
    <source>
        <dbReference type="Proteomes" id="UP001470230"/>
    </source>
</evidence>
<dbReference type="EMBL" id="JAPFFF010000033">
    <property type="protein sequence ID" value="KAK8844236.1"/>
    <property type="molecule type" value="Genomic_DNA"/>
</dbReference>
<proteinExistence type="predicted"/>
<evidence type="ECO:0000313" key="1">
    <source>
        <dbReference type="EMBL" id="KAK8844236.1"/>
    </source>
</evidence>
<sequence>MGKNLPHSETITGHIGMIGKIGSGRADVLHQGINKIPNEGIKDRLNGIVARENEGFQRITDGARDGANRVNIYNISSDPYPIIYME</sequence>
<reference evidence="1 2" key="1">
    <citation type="submission" date="2024-04" db="EMBL/GenBank/DDBJ databases">
        <title>Tritrichomonas musculus Genome.</title>
        <authorList>
            <person name="Alves-Ferreira E."/>
            <person name="Grigg M."/>
            <person name="Lorenzi H."/>
            <person name="Galac M."/>
        </authorList>
    </citation>
    <scope>NUCLEOTIDE SEQUENCE [LARGE SCALE GENOMIC DNA]</scope>
    <source>
        <strain evidence="1 2">EAF2021</strain>
    </source>
</reference>
<accession>A0ABR2HD01</accession>
<organism evidence="1 2">
    <name type="scientific">Tritrichomonas musculus</name>
    <dbReference type="NCBI Taxonomy" id="1915356"/>
    <lineage>
        <taxon>Eukaryota</taxon>
        <taxon>Metamonada</taxon>
        <taxon>Parabasalia</taxon>
        <taxon>Tritrichomonadida</taxon>
        <taxon>Tritrichomonadidae</taxon>
        <taxon>Tritrichomonas</taxon>
    </lineage>
</organism>
<comment type="caution">
    <text evidence="1">The sequence shown here is derived from an EMBL/GenBank/DDBJ whole genome shotgun (WGS) entry which is preliminary data.</text>
</comment>
<keyword evidence="2" id="KW-1185">Reference proteome</keyword>
<name>A0ABR2HD01_9EUKA</name>
<protein>
    <submittedName>
        <fullName evidence="1">Uncharacterized protein</fullName>
    </submittedName>
</protein>